<feature type="compositionally biased region" description="Basic residues" evidence="1">
    <location>
        <begin position="594"/>
        <end position="606"/>
    </location>
</feature>
<name>A0A2S4PQF2_9PEZI</name>
<proteinExistence type="predicted"/>
<feature type="compositionally biased region" description="Basic and acidic residues" evidence="1">
    <location>
        <begin position="555"/>
        <end position="573"/>
    </location>
</feature>
<accession>A0A2S4PQF2</accession>
<dbReference type="PANTHER" id="PTHR38426:SF1">
    <property type="entry name" value="MAINTENANCE OF TELOMERE CAPPING PROTEIN 4"/>
    <property type="match status" value="1"/>
</dbReference>
<feature type="compositionally biased region" description="Polar residues" evidence="1">
    <location>
        <begin position="256"/>
        <end position="275"/>
    </location>
</feature>
<organism evidence="3 4">
    <name type="scientific">Erysiphe pulchra</name>
    <dbReference type="NCBI Taxonomy" id="225359"/>
    <lineage>
        <taxon>Eukaryota</taxon>
        <taxon>Fungi</taxon>
        <taxon>Dikarya</taxon>
        <taxon>Ascomycota</taxon>
        <taxon>Pezizomycotina</taxon>
        <taxon>Leotiomycetes</taxon>
        <taxon>Erysiphales</taxon>
        <taxon>Erysiphaceae</taxon>
        <taxon>Erysiphe</taxon>
    </lineage>
</organism>
<evidence type="ECO:0000256" key="2">
    <source>
        <dbReference type="SAM" id="Phobius"/>
    </source>
</evidence>
<dbReference type="PANTHER" id="PTHR38426">
    <property type="entry name" value="MAINTENANCE OF TELOMERE CAPPING PROTEIN 4"/>
    <property type="match status" value="1"/>
</dbReference>
<keyword evidence="2" id="KW-1133">Transmembrane helix</keyword>
<feature type="region of interest" description="Disordered" evidence="1">
    <location>
        <begin position="495"/>
        <end position="521"/>
    </location>
</feature>
<feature type="transmembrane region" description="Helical" evidence="2">
    <location>
        <begin position="837"/>
        <end position="860"/>
    </location>
</feature>
<dbReference type="EMBL" id="PEDP01001100">
    <property type="protein sequence ID" value="POS84259.1"/>
    <property type="molecule type" value="Genomic_DNA"/>
</dbReference>
<sequence length="884" mass="101946">MASDASKSDRSVIDHFRNSNSSFLPVREKIMKWRVSSQEKYLVGVDEAGASGQAKRKHESAKTASTDLEDSKKALDHLQTKRISDESSSNTRSKRLSRGSFLLPDLLSKSSSSARYSTQDSASSSKTDGNILINTRYSTSRKSGDIPTTKKQLAIQNNKLTLRHVRNSQLTNNHPEKADSLEGKKIELDDESMQIVNIALNLSESRRAASRRAIVSPILNGIVENLSDGSLRPLIQYQRRATRTSPPKSDGADRTFTLSSQSNERGTSRQASNILDSHPEHTYKYKFSSSTLARSKKAKIYFELMAEYRRLLHFVPPLRTCSNKLEKTKTPISALSDHIENSKFSSQNLPWLRKQLGRDYNPLQYIRNRRLRARISRSIDGEAEGFGDLEMVSAWIDSVAKYVSSNEYQDTNNFSLPNFPSGTFRNSGSNFLVRDNTEKHQEGSTKVKRPRIDWIINPADLIADLYWLEQGDNKKLIEDRYGNTIFTEDFDFRRPMNRDNRKGGAEKETFPVPNQQGSRFDLRIETDIPAFKSFKPEPQEVTYKNTEKAPKQNYDFKETVFVDRSSSDREKNRLRSQIRSRSSSQSLSSEKERGRKQHRPSSKHNKNQPEVFNEKQTDELMSKNYPELDDIFYEADFSRESFDSQTLTVNLHPEHRNQKRFNWRNQNILRDYESKIKINQDYVMKREIARARSLLISSGIKAKEIKRRAEIKKDLTVDEDSSYVDVAALTQRPLARVSTIHKHKLAVQIISEDINRSLYVWNSTSEMLIRKTMKSLKHRIFSLKTEITETLTPMARLAADEADSLSRDLVADHRLAVTQIADQITQLKRRRKARFRWLGRGWWVVLEWVLIGIMWLVWFIVVITRIVLGTGKIVIGSIRWLFWL</sequence>
<feature type="compositionally biased region" description="Basic and acidic residues" evidence="1">
    <location>
        <begin position="495"/>
        <end position="509"/>
    </location>
</feature>
<evidence type="ECO:0000313" key="3">
    <source>
        <dbReference type="EMBL" id="POS84259.1"/>
    </source>
</evidence>
<dbReference type="OrthoDB" id="5402622at2759"/>
<evidence type="ECO:0000313" key="4">
    <source>
        <dbReference type="Proteomes" id="UP000237438"/>
    </source>
</evidence>
<keyword evidence="2" id="KW-0472">Membrane</keyword>
<reference evidence="3 4" key="1">
    <citation type="submission" date="2017-10" db="EMBL/GenBank/DDBJ databases">
        <title>Development of genomic resources for the powdery mildew, Erysiphe pulchra.</title>
        <authorList>
            <person name="Wadl P.A."/>
            <person name="Mack B.M."/>
            <person name="Moore G."/>
            <person name="Beltz S.B."/>
        </authorList>
    </citation>
    <scope>NUCLEOTIDE SEQUENCE [LARGE SCALE GENOMIC DNA]</scope>
    <source>
        <strain evidence="3">Cflorida</strain>
    </source>
</reference>
<protein>
    <submittedName>
        <fullName evidence="3">Uncharacterized protein</fullName>
    </submittedName>
</protein>
<gene>
    <name evidence="3" type="ORF">EPUL_004479</name>
</gene>
<keyword evidence="4" id="KW-1185">Reference proteome</keyword>
<feature type="compositionally biased region" description="Low complexity" evidence="1">
    <location>
        <begin position="579"/>
        <end position="588"/>
    </location>
</feature>
<dbReference type="InterPro" id="IPR038769">
    <property type="entry name" value="MTC4"/>
</dbReference>
<dbReference type="STRING" id="225359.A0A2S4PQF2"/>
<feature type="region of interest" description="Disordered" evidence="1">
    <location>
        <begin position="49"/>
        <end position="72"/>
    </location>
</feature>
<evidence type="ECO:0000256" key="1">
    <source>
        <dbReference type="SAM" id="MobiDB-lite"/>
    </source>
</evidence>
<dbReference type="Proteomes" id="UP000237438">
    <property type="component" value="Unassembled WGS sequence"/>
</dbReference>
<feature type="region of interest" description="Disordered" evidence="1">
    <location>
        <begin position="555"/>
        <end position="620"/>
    </location>
</feature>
<feature type="region of interest" description="Disordered" evidence="1">
    <location>
        <begin position="239"/>
        <end position="275"/>
    </location>
</feature>
<feature type="region of interest" description="Disordered" evidence="1">
    <location>
        <begin position="112"/>
        <end position="149"/>
    </location>
</feature>
<feature type="compositionally biased region" description="Polar residues" evidence="1">
    <location>
        <begin position="118"/>
        <end position="141"/>
    </location>
</feature>
<dbReference type="AlphaFoldDB" id="A0A2S4PQF2"/>
<keyword evidence="2" id="KW-0812">Transmembrane</keyword>
<comment type="caution">
    <text evidence="3">The sequence shown here is derived from an EMBL/GenBank/DDBJ whole genome shotgun (WGS) entry which is preliminary data.</text>
</comment>